<evidence type="ECO:0000256" key="4">
    <source>
        <dbReference type="ARBA" id="ARBA00022753"/>
    </source>
</evidence>
<dbReference type="Pfam" id="PF03635">
    <property type="entry name" value="Vps35"/>
    <property type="match status" value="1"/>
</dbReference>
<sequence length="723" mass="82842">MEQAWNQNDRVKTLKLAIQSTKMLRDVQTQTYYPAVFMSITEMLDHFGYLVYTRLIAIAFEGKKDIVNFDSKEVNEQSKETALNWLLKISCIRELQPRLYVEISLIKNYKFLWDDEHSKVLVRISQQIRGIGSPVMACYAGMYLAKQVISLGIGDKSFLLILVEDLCQTLIGILPEHYELCTPALSWIFYCTALSSSKDELFKLIERLQVVIEYRGDILRIIIEEYPTEYILPNINYFLDLISGLKNASDRMEISGALAKAYLNTFIDENAMKIINRLWIEISENGKWNIKVYLKASMSFLQLFFKKFGVQQIDILLKDILTHLKEDKMKKDWTSHVIEIMNVLISNARDLSMLISLEQFLPLLDEVTPQKKTELCNKIIDTFAREEVKVSISNPLMIHALFTITRVVHDNLDGSESNPDLIARVSNLICKFVRNLHFGNNLEQHLTVLTEARSSFIQFDEVTETLVNSVLDISMKAHKLVSGKHNFKTHAFLKACVSYAHITIPSIDDNRKQFKLYILTSQVALVNNLIGEAESLIKTAIARIPDLAEDDELPQVEDCLHTLIGQLVLLPDNPGSNSGFFLPAHGLINALTSLNKRFERLKLRLFISILWYLSSQTQLKLPLKIFRVDSNDKLMSGNANFKEEQVAMMSTVIEELLNFVTECGQMKTIDDAGFEVLLKFYLVLQKIYVCLDESSQVSILLKRIYDICLGLRGETKVKMLRVV</sequence>
<protein>
    <submittedName>
        <fullName evidence="6">Uncharacterized protein</fullName>
    </submittedName>
</protein>
<dbReference type="GO" id="GO:0005768">
    <property type="term" value="C:endosome"/>
    <property type="evidence" value="ECO:0007669"/>
    <property type="project" value="UniProtKB-SubCell"/>
</dbReference>
<dbReference type="PANTHER" id="PTHR13673">
    <property type="entry name" value="ESOPHAGEAL CANCER ASSOCIATED PROTEIN"/>
    <property type="match status" value="1"/>
</dbReference>
<evidence type="ECO:0000256" key="2">
    <source>
        <dbReference type="ARBA" id="ARBA00010704"/>
    </source>
</evidence>
<dbReference type="InterPro" id="IPR005378">
    <property type="entry name" value="Vps35"/>
</dbReference>
<evidence type="ECO:0000256" key="3">
    <source>
        <dbReference type="ARBA" id="ARBA00022448"/>
    </source>
</evidence>
<dbReference type="GO" id="GO:0042147">
    <property type="term" value="P:retrograde transport, endosome to Golgi"/>
    <property type="evidence" value="ECO:0007669"/>
    <property type="project" value="InterPro"/>
</dbReference>
<comment type="subcellular location">
    <subcellularLocation>
        <location evidence="1">Endosome</location>
    </subcellularLocation>
</comment>
<dbReference type="OrthoDB" id="1734063at2759"/>
<keyword evidence="7" id="KW-1185">Reference proteome</keyword>
<dbReference type="GO" id="GO:0005829">
    <property type="term" value="C:cytosol"/>
    <property type="evidence" value="ECO:0007669"/>
    <property type="project" value="GOC"/>
</dbReference>
<dbReference type="AlphaFoldDB" id="A0A1R2B9H3"/>
<keyword evidence="5" id="KW-0653">Protein transport</keyword>
<comment type="caution">
    <text evidence="6">The sequence shown here is derived from an EMBL/GenBank/DDBJ whole genome shotgun (WGS) entry which is preliminary data.</text>
</comment>
<dbReference type="Proteomes" id="UP000187209">
    <property type="component" value="Unassembled WGS sequence"/>
</dbReference>
<evidence type="ECO:0000313" key="6">
    <source>
        <dbReference type="EMBL" id="OMJ73443.1"/>
    </source>
</evidence>
<reference evidence="6 7" key="1">
    <citation type="submission" date="2016-11" db="EMBL/GenBank/DDBJ databases">
        <title>The macronuclear genome of Stentor coeruleus: a giant cell with tiny introns.</title>
        <authorList>
            <person name="Slabodnick M."/>
            <person name="Ruby J.G."/>
            <person name="Reiff S.B."/>
            <person name="Swart E.C."/>
            <person name="Gosai S."/>
            <person name="Prabakaran S."/>
            <person name="Witkowska E."/>
            <person name="Larue G.E."/>
            <person name="Fisher S."/>
            <person name="Freeman R.M."/>
            <person name="Gunawardena J."/>
            <person name="Chu W."/>
            <person name="Stover N.A."/>
            <person name="Gregory B.D."/>
            <person name="Nowacki M."/>
            <person name="Derisi J."/>
            <person name="Roy S.W."/>
            <person name="Marshall W.F."/>
            <person name="Sood P."/>
        </authorList>
    </citation>
    <scope>NUCLEOTIDE SEQUENCE [LARGE SCALE GENOMIC DNA]</scope>
    <source>
        <strain evidence="6">WM001</strain>
    </source>
</reference>
<dbReference type="GO" id="GO:0015031">
    <property type="term" value="P:protein transport"/>
    <property type="evidence" value="ECO:0007669"/>
    <property type="project" value="UniProtKB-KW"/>
</dbReference>
<dbReference type="PANTHER" id="PTHR13673:SF0">
    <property type="entry name" value="VPS35 ENDOSOMAL PROTEIN-SORTING FACTOR-LIKE"/>
    <property type="match status" value="1"/>
</dbReference>
<evidence type="ECO:0000313" key="7">
    <source>
        <dbReference type="Proteomes" id="UP000187209"/>
    </source>
</evidence>
<keyword evidence="4" id="KW-0967">Endosome</keyword>
<dbReference type="InterPro" id="IPR029705">
    <property type="entry name" value="VPS35L"/>
</dbReference>
<keyword evidence="3" id="KW-0813">Transport</keyword>
<evidence type="ECO:0000256" key="5">
    <source>
        <dbReference type="ARBA" id="ARBA00022927"/>
    </source>
</evidence>
<comment type="similarity">
    <text evidence="2">Belongs to the VPS35L family.</text>
</comment>
<dbReference type="EMBL" id="MPUH01000821">
    <property type="protein sequence ID" value="OMJ73443.1"/>
    <property type="molecule type" value="Genomic_DNA"/>
</dbReference>
<proteinExistence type="inferred from homology"/>
<organism evidence="6 7">
    <name type="scientific">Stentor coeruleus</name>
    <dbReference type="NCBI Taxonomy" id="5963"/>
    <lineage>
        <taxon>Eukaryota</taxon>
        <taxon>Sar</taxon>
        <taxon>Alveolata</taxon>
        <taxon>Ciliophora</taxon>
        <taxon>Postciliodesmatophora</taxon>
        <taxon>Heterotrichea</taxon>
        <taxon>Heterotrichida</taxon>
        <taxon>Stentoridae</taxon>
        <taxon>Stentor</taxon>
    </lineage>
</organism>
<evidence type="ECO:0000256" key="1">
    <source>
        <dbReference type="ARBA" id="ARBA00004177"/>
    </source>
</evidence>
<name>A0A1R2B9H3_9CILI</name>
<dbReference type="GO" id="GO:0030906">
    <property type="term" value="C:retromer, cargo-selective complex"/>
    <property type="evidence" value="ECO:0007669"/>
    <property type="project" value="InterPro"/>
</dbReference>
<dbReference type="GO" id="GO:0032456">
    <property type="term" value="P:endocytic recycling"/>
    <property type="evidence" value="ECO:0007669"/>
    <property type="project" value="InterPro"/>
</dbReference>
<gene>
    <name evidence="6" type="ORF">SteCoe_27860</name>
</gene>
<accession>A0A1R2B9H3</accession>